<dbReference type="RefSeq" id="WP_123047919.1">
    <property type="nucleotide sequence ID" value="NZ_PTJO01000004.1"/>
</dbReference>
<dbReference type="Proteomes" id="UP000266975">
    <property type="component" value="Unassembled WGS sequence"/>
</dbReference>
<dbReference type="AlphaFoldDB" id="A0A3M8K8A5"/>
<dbReference type="Pfam" id="PF13822">
    <property type="entry name" value="ACC_epsilon"/>
    <property type="match status" value="1"/>
</dbReference>
<dbReference type="GO" id="GO:0003989">
    <property type="term" value="F:acetyl-CoA carboxylase activity"/>
    <property type="evidence" value="ECO:0007669"/>
    <property type="project" value="InterPro"/>
</dbReference>
<dbReference type="EMBL" id="PTJO01000004">
    <property type="protein sequence ID" value="RNE48782.1"/>
    <property type="molecule type" value="Genomic_DNA"/>
</dbReference>
<comment type="caution">
    <text evidence="1">The sequence shown here is derived from an EMBL/GenBank/DDBJ whole genome shotgun (WGS) entry which is preliminary data.</text>
</comment>
<dbReference type="GO" id="GO:0004658">
    <property type="term" value="F:propionyl-CoA carboxylase activity"/>
    <property type="evidence" value="ECO:0007669"/>
    <property type="project" value="InterPro"/>
</dbReference>
<sequence>MTSPTQKPLFHVLKGNPDSTELAALTAVLTSLAAQQSAKAADTRTERNMWGRPADRLQRTTLYNPNAFQNVTFY</sequence>
<protein>
    <submittedName>
        <fullName evidence="1">Acyl-CoA carboxylase subunit epsilon</fullName>
    </submittedName>
</protein>
<evidence type="ECO:0000313" key="2">
    <source>
        <dbReference type="Proteomes" id="UP000266975"/>
    </source>
</evidence>
<dbReference type="InterPro" id="IPR032716">
    <property type="entry name" value="ACC_epsilon"/>
</dbReference>
<accession>A0A3M8K8A5</accession>
<gene>
    <name evidence="1" type="ORF">C5L39_05595</name>
</gene>
<dbReference type="OrthoDB" id="4411387at2"/>
<keyword evidence="2" id="KW-1185">Reference proteome</keyword>
<name>A0A3M8K8A5_9CORY</name>
<reference evidence="1 2" key="1">
    <citation type="submission" date="2018-02" db="EMBL/GenBank/DDBJ databases">
        <title>Corynebacterium alimpuense sp. nov., a marine obligate actinomycete isolated from sediments of Valparaiso bay, Chile.</title>
        <authorList>
            <person name="Claverias F."/>
            <person name="Gonzales-Siles L."/>
            <person name="Salva-Serra F."/>
            <person name="Inganaes E."/>
            <person name="Molin K."/>
            <person name="Cumsille A."/>
            <person name="Undabarrena A."/>
            <person name="Couve E."/>
            <person name="Moore E.R.B."/>
            <person name="Gomila M."/>
            <person name="Camara B."/>
        </authorList>
    </citation>
    <scope>NUCLEOTIDE SEQUENCE [LARGE SCALE GENOMIC DNA]</scope>
    <source>
        <strain evidence="1 2">CCUG 69366</strain>
    </source>
</reference>
<evidence type="ECO:0000313" key="1">
    <source>
        <dbReference type="EMBL" id="RNE48782.1"/>
    </source>
</evidence>
<proteinExistence type="predicted"/>
<organism evidence="1 2">
    <name type="scientific">Corynebacterium alimapuense</name>
    <dbReference type="NCBI Taxonomy" id="1576874"/>
    <lineage>
        <taxon>Bacteria</taxon>
        <taxon>Bacillati</taxon>
        <taxon>Actinomycetota</taxon>
        <taxon>Actinomycetes</taxon>
        <taxon>Mycobacteriales</taxon>
        <taxon>Corynebacteriaceae</taxon>
        <taxon>Corynebacterium</taxon>
    </lineage>
</organism>